<proteinExistence type="predicted"/>
<organism evidence="2 3">
    <name type="scientific">Globisporangium ultimum (strain ATCC 200006 / CBS 805.95 / DAOM BR144)</name>
    <name type="common">Pythium ultimum</name>
    <dbReference type="NCBI Taxonomy" id="431595"/>
    <lineage>
        <taxon>Eukaryota</taxon>
        <taxon>Sar</taxon>
        <taxon>Stramenopiles</taxon>
        <taxon>Oomycota</taxon>
        <taxon>Peronosporomycetes</taxon>
        <taxon>Pythiales</taxon>
        <taxon>Pythiaceae</taxon>
        <taxon>Globisporangium</taxon>
    </lineage>
</organism>
<reference evidence="3" key="2">
    <citation type="submission" date="2010-04" db="EMBL/GenBank/DDBJ databases">
        <authorList>
            <person name="Buell R."/>
            <person name="Hamilton J."/>
            <person name="Hostetler J."/>
        </authorList>
    </citation>
    <scope>NUCLEOTIDE SEQUENCE [LARGE SCALE GENOMIC DNA]</scope>
    <source>
        <strain evidence="3">DAOM:BR144</strain>
    </source>
</reference>
<reference evidence="2" key="3">
    <citation type="submission" date="2015-02" db="UniProtKB">
        <authorList>
            <consortium name="EnsemblProtists"/>
        </authorList>
    </citation>
    <scope>IDENTIFICATION</scope>
    <source>
        <strain evidence="2">DAOM BR144</strain>
    </source>
</reference>
<reference evidence="3" key="1">
    <citation type="journal article" date="2010" name="Genome Biol.">
        <title>Genome sequence of the necrotrophic plant pathogen Pythium ultimum reveals original pathogenicity mechanisms and effector repertoire.</title>
        <authorList>
            <person name="Levesque C.A."/>
            <person name="Brouwer H."/>
            <person name="Cano L."/>
            <person name="Hamilton J.P."/>
            <person name="Holt C."/>
            <person name="Huitema E."/>
            <person name="Raffaele S."/>
            <person name="Robideau G.P."/>
            <person name="Thines M."/>
            <person name="Win J."/>
            <person name="Zerillo M.M."/>
            <person name="Beakes G.W."/>
            <person name="Boore J.L."/>
            <person name="Busam D."/>
            <person name="Dumas B."/>
            <person name="Ferriera S."/>
            <person name="Fuerstenberg S.I."/>
            <person name="Gachon C.M."/>
            <person name="Gaulin E."/>
            <person name="Govers F."/>
            <person name="Grenville-Briggs L."/>
            <person name="Horner N."/>
            <person name="Hostetler J."/>
            <person name="Jiang R.H."/>
            <person name="Johnson J."/>
            <person name="Krajaejun T."/>
            <person name="Lin H."/>
            <person name="Meijer H.J."/>
            <person name="Moore B."/>
            <person name="Morris P."/>
            <person name="Phuntmart V."/>
            <person name="Puiu D."/>
            <person name="Shetty J."/>
            <person name="Stajich J.E."/>
            <person name="Tripathy S."/>
            <person name="Wawra S."/>
            <person name="van West P."/>
            <person name="Whitty B.R."/>
            <person name="Coutinho P.M."/>
            <person name="Henrissat B."/>
            <person name="Martin F."/>
            <person name="Thomas P.D."/>
            <person name="Tyler B.M."/>
            <person name="De Vries R.P."/>
            <person name="Kamoun S."/>
            <person name="Yandell M."/>
            <person name="Tisserat N."/>
            <person name="Buell C.R."/>
        </authorList>
    </citation>
    <scope>NUCLEOTIDE SEQUENCE</scope>
    <source>
        <strain evidence="3">DAOM:BR144</strain>
    </source>
</reference>
<keyword evidence="3" id="KW-1185">Reference proteome</keyword>
<dbReference type="Proteomes" id="UP000019132">
    <property type="component" value="Unassembled WGS sequence"/>
</dbReference>
<keyword evidence="1" id="KW-0812">Transmembrane</keyword>
<protein>
    <submittedName>
        <fullName evidence="2">Uncharacterized protein</fullName>
    </submittedName>
</protein>
<accession>K3W796</accession>
<dbReference type="EMBL" id="GL376620">
    <property type="status" value="NOT_ANNOTATED_CDS"/>
    <property type="molecule type" value="Genomic_DNA"/>
</dbReference>
<name>K3W796_GLOUD</name>
<dbReference type="InParanoid" id="K3W796"/>
<evidence type="ECO:0000313" key="2">
    <source>
        <dbReference type="EnsemblProtists" id="PYU1_T000837"/>
    </source>
</evidence>
<sequence>ISYGYGTSYDQDYSESGAYYHKKDHSKKQLVIGLSVGGVLLVVLLGLTWRAWIECCTPSERSSKHRAFARR</sequence>
<dbReference type="AlphaFoldDB" id="K3W796"/>
<feature type="transmembrane region" description="Helical" evidence="1">
    <location>
        <begin position="30"/>
        <end position="52"/>
    </location>
</feature>
<dbReference type="EnsemblProtists" id="PYU1_T000837">
    <property type="protein sequence ID" value="PYU1_T000837"/>
    <property type="gene ID" value="PYU1_G000837"/>
</dbReference>
<evidence type="ECO:0000313" key="3">
    <source>
        <dbReference type="Proteomes" id="UP000019132"/>
    </source>
</evidence>
<keyword evidence="1" id="KW-1133">Transmembrane helix</keyword>
<dbReference type="VEuPathDB" id="FungiDB:PYU1_G000837"/>
<evidence type="ECO:0000256" key="1">
    <source>
        <dbReference type="SAM" id="Phobius"/>
    </source>
</evidence>
<dbReference type="HOGENOM" id="CLU_2747922_0_0_1"/>
<keyword evidence="1" id="KW-0472">Membrane</keyword>